<sequence length="218" mass="26264">MKIILHKKKKFNTQYNEYIKINNLLIELNKAIENNSIKTVVDINKKTKTHHICIVNMKNPLNTEQTLYSQPLLSLNKLTHKLININILDPLKIIELYNNQINNINIINFGLSYYRLIRCNIIALLYIYMKQTNNIIFNHIYSFLIDRDINNDLEKLKNYIFYFESYNNYKNKLDITLYQNKLIFNNYNIDYQINILKTFEKFQILKLKEMAYAINNHI</sequence>
<accession>A0A6C0H881</accession>
<proteinExistence type="predicted"/>
<protein>
    <submittedName>
        <fullName evidence="1">Uncharacterized protein</fullName>
    </submittedName>
</protein>
<name>A0A6C0H881_9ZZZZ</name>
<reference evidence="1" key="1">
    <citation type="journal article" date="2020" name="Nature">
        <title>Giant virus diversity and host interactions through global metagenomics.</title>
        <authorList>
            <person name="Schulz F."/>
            <person name="Roux S."/>
            <person name="Paez-Espino D."/>
            <person name="Jungbluth S."/>
            <person name="Walsh D.A."/>
            <person name="Denef V.J."/>
            <person name="McMahon K.D."/>
            <person name="Konstantinidis K.T."/>
            <person name="Eloe-Fadrosh E.A."/>
            <person name="Kyrpides N.C."/>
            <person name="Woyke T."/>
        </authorList>
    </citation>
    <scope>NUCLEOTIDE SEQUENCE</scope>
    <source>
        <strain evidence="1">GVMAG-M-3300023179-82</strain>
    </source>
</reference>
<organism evidence="1">
    <name type="scientific">viral metagenome</name>
    <dbReference type="NCBI Taxonomy" id="1070528"/>
    <lineage>
        <taxon>unclassified sequences</taxon>
        <taxon>metagenomes</taxon>
        <taxon>organismal metagenomes</taxon>
    </lineage>
</organism>
<evidence type="ECO:0000313" key="1">
    <source>
        <dbReference type="EMBL" id="QHT76768.1"/>
    </source>
</evidence>
<dbReference type="EMBL" id="MN739901">
    <property type="protein sequence ID" value="QHT76768.1"/>
    <property type="molecule type" value="Genomic_DNA"/>
</dbReference>
<dbReference type="AlphaFoldDB" id="A0A6C0H881"/>